<accession>A0A0K2ZFC2</accession>
<dbReference type="GO" id="GO:0046872">
    <property type="term" value="F:metal ion binding"/>
    <property type="evidence" value="ECO:0007669"/>
    <property type="project" value="UniProtKB-KW"/>
</dbReference>
<comment type="cofactor">
    <cofactor evidence="2">
        <name>a divalent metal cation</name>
        <dbReference type="ChEBI" id="CHEBI:60240"/>
    </cofactor>
</comment>
<gene>
    <name evidence="3" type="ORF">XTPLMG730_0741</name>
</gene>
<protein>
    <recommendedName>
        <fullName evidence="2">4-hydroxy-4-methyl-2-oxoglutarate aldolase</fullName>
        <shortName evidence="2">HMG aldolase</shortName>
        <ecNumber evidence="2">4.1.1.112</ecNumber>
        <ecNumber evidence="2">4.1.3.17</ecNumber>
    </recommendedName>
    <alternativeName>
        <fullName evidence="2">Oxaloacetate decarboxylase</fullName>
    </alternativeName>
</protein>
<dbReference type="CDD" id="cd16841">
    <property type="entry name" value="RraA_family"/>
    <property type="match status" value="1"/>
</dbReference>
<dbReference type="Proteomes" id="UP000045978">
    <property type="component" value="Unassembled WGS sequence"/>
</dbReference>
<keyword evidence="1 2" id="KW-0479">Metal-binding</keyword>
<dbReference type="InterPro" id="IPR005493">
    <property type="entry name" value="RraA/RraA-like"/>
</dbReference>
<dbReference type="EC" id="4.1.1.112" evidence="2"/>
<feature type="binding site" evidence="1">
    <location>
        <position position="96"/>
    </location>
    <ligand>
        <name>substrate</name>
    </ligand>
</feature>
<comment type="cofactor">
    <cofactor evidence="1">
        <name>Mg(2+)</name>
        <dbReference type="ChEBI" id="CHEBI:18420"/>
    </cofactor>
</comment>
<comment type="catalytic activity">
    <reaction evidence="2">
        <text>oxaloacetate + H(+) = pyruvate + CO2</text>
        <dbReference type="Rhea" id="RHEA:15641"/>
        <dbReference type="ChEBI" id="CHEBI:15361"/>
        <dbReference type="ChEBI" id="CHEBI:15378"/>
        <dbReference type="ChEBI" id="CHEBI:16452"/>
        <dbReference type="ChEBI" id="CHEBI:16526"/>
        <dbReference type="EC" id="4.1.1.112"/>
    </reaction>
</comment>
<dbReference type="InterPro" id="IPR036704">
    <property type="entry name" value="RraA/RraA-like_sf"/>
</dbReference>
<evidence type="ECO:0000256" key="2">
    <source>
        <dbReference type="RuleBase" id="RU004338"/>
    </source>
</evidence>
<evidence type="ECO:0000256" key="1">
    <source>
        <dbReference type="PIRSR" id="PIRSR605493-1"/>
    </source>
</evidence>
<comment type="catalytic activity">
    <reaction evidence="2">
        <text>4-hydroxy-4-methyl-2-oxoglutarate = 2 pyruvate</text>
        <dbReference type="Rhea" id="RHEA:22748"/>
        <dbReference type="ChEBI" id="CHEBI:15361"/>
        <dbReference type="ChEBI" id="CHEBI:58276"/>
        <dbReference type="EC" id="4.1.3.17"/>
    </reaction>
</comment>
<dbReference type="PANTHER" id="PTHR33254">
    <property type="entry name" value="4-HYDROXY-4-METHYL-2-OXOGLUTARATE ALDOLASE 3-RELATED"/>
    <property type="match status" value="1"/>
</dbReference>
<dbReference type="Pfam" id="PF03737">
    <property type="entry name" value="RraA-like"/>
    <property type="match status" value="1"/>
</dbReference>
<dbReference type="GO" id="GO:0008948">
    <property type="term" value="F:oxaloacetate decarboxylase activity"/>
    <property type="evidence" value="ECO:0007669"/>
    <property type="project" value="UniProtKB-EC"/>
</dbReference>
<feature type="binding site" evidence="1">
    <location>
        <begin position="74"/>
        <end position="77"/>
    </location>
    <ligand>
        <name>substrate</name>
    </ligand>
</feature>
<reference evidence="3 4" key="1">
    <citation type="submission" date="2015-07" db="EMBL/GenBank/DDBJ databases">
        <authorList>
            <person name="Noorani M."/>
        </authorList>
    </citation>
    <scope>NUCLEOTIDE SEQUENCE [LARGE SCALE GENOMIC DNA]</scope>
    <source>
        <strain evidence="3">LMG730</strain>
    </source>
</reference>
<dbReference type="SUPFAM" id="SSF89562">
    <property type="entry name" value="RraA-like"/>
    <property type="match status" value="1"/>
</dbReference>
<keyword evidence="2" id="KW-0456">Lyase</keyword>
<dbReference type="GO" id="GO:0008428">
    <property type="term" value="F:ribonuclease inhibitor activity"/>
    <property type="evidence" value="ECO:0007669"/>
    <property type="project" value="InterPro"/>
</dbReference>
<comment type="function">
    <text evidence="2">Catalyzes the aldol cleavage of 4-hydroxy-4-methyl-2-oxoglutarate (HMG) into 2 molecules of pyruvate. Also contains a secondary oxaloacetate (OAA) decarboxylase activity due to the common pyruvate enolate transition state formed following C-C bond cleavage in the retro-aldol and decarboxylation reactions.</text>
</comment>
<dbReference type="AlphaFoldDB" id="A0A0K2ZFC2"/>
<dbReference type="NCBIfam" id="TIGR01935">
    <property type="entry name" value="NOT-MenG"/>
    <property type="match status" value="1"/>
</dbReference>
<evidence type="ECO:0000313" key="4">
    <source>
        <dbReference type="Proteomes" id="UP000045978"/>
    </source>
</evidence>
<comment type="subunit">
    <text evidence="2">Homotrimer.</text>
</comment>
<feature type="binding site" evidence="1">
    <location>
        <position position="97"/>
    </location>
    <ligand>
        <name>Mg(2+)</name>
        <dbReference type="ChEBI" id="CHEBI:18420"/>
    </ligand>
</feature>
<organism evidence="3 4">
    <name type="scientific">Xanthomonas graminis pv. phlei</name>
    <dbReference type="NCBI Taxonomy" id="487906"/>
    <lineage>
        <taxon>Bacteria</taxon>
        <taxon>Pseudomonadati</taxon>
        <taxon>Pseudomonadota</taxon>
        <taxon>Gammaproteobacteria</taxon>
        <taxon>Lysobacterales</taxon>
        <taxon>Lysobacteraceae</taxon>
        <taxon>Xanthomonas</taxon>
        <taxon>Xanthomonas translucens group</taxon>
        <taxon>Xanthomonas graminis</taxon>
    </lineage>
</organism>
<dbReference type="GO" id="GO:0047443">
    <property type="term" value="F:4-hydroxy-4-methyl-2-oxoglutarate aldolase activity"/>
    <property type="evidence" value="ECO:0007669"/>
    <property type="project" value="UniProtKB-EC"/>
</dbReference>
<dbReference type="PANTHER" id="PTHR33254:SF29">
    <property type="entry name" value="REGULATOR OF RIBONUCLEASE ACTIVITY A"/>
    <property type="match status" value="1"/>
</dbReference>
<dbReference type="GO" id="GO:0051252">
    <property type="term" value="P:regulation of RNA metabolic process"/>
    <property type="evidence" value="ECO:0007669"/>
    <property type="project" value="InterPro"/>
</dbReference>
<sequence length="160" mass="16894">MTWTTPDLCDAHPEVQVAEPLFRSYGGHAAFCGAIVTVSCFEDNARVRELAATSGAGRVIVVDGHGSLRRSLLGDQIAENAVRNGWAGLLLHGCVRDVEALAALPLGVQALAACPRKTERRGLGEVDVPLQFASVAFVPGHWLYADRNGVLVAAQALLPA</sequence>
<comment type="similarity">
    <text evidence="2">Belongs to the class II aldolase/RraA-like family.</text>
</comment>
<keyword evidence="1" id="KW-0460">Magnesium</keyword>
<proteinExistence type="inferred from homology"/>
<dbReference type="EMBL" id="CXOJ01000012">
    <property type="protein sequence ID" value="CTP84303.1"/>
    <property type="molecule type" value="Genomic_DNA"/>
</dbReference>
<dbReference type="InterPro" id="IPR010203">
    <property type="entry name" value="RraA"/>
</dbReference>
<dbReference type="EC" id="4.1.3.17" evidence="2"/>
<dbReference type="Gene3D" id="3.50.30.40">
    <property type="entry name" value="Ribonuclease E inhibitor RraA/RraA-like"/>
    <property type="match status" value="1"/>
</dbReference>
<dbReference type="RefSeq" id="WP_053837265.1">
    <property type="nucleotide sequence ID" value="NZ_CP076251.1"/>
</dbReference>
<evidence type="ECO:0000313" key="3">
    <source>
        <dbReference type="EMBL" id="CTP84303.1"/>
    </source>
</evidence>
<name>A0A0K2ZFC2_9XANT</name>
<dbReference type="NCBIfam" id="NF009134">
    <property type="entry name" value="PRK12487.1"/>
    <property type="match status" value="1"/>
</dbReference>
<dbReference type="NCBIfam" id="NF006875">
    <property type="entry name" value="PRK09372.1"/>
    <property type="match status" value="1"/>
</dbReference>